<gene>
    <name evidence="3" type="ORF">QE152_g627</name>
</gene>
<feature type="compositionally biased region" description="Basic and acidic residues" evidence="1">
    <location>
        <begin position="107"/>
        <end position="147"/>
    </location>
</feature>
<comment type="caution">
    <text evidence="3">The sequence shown here is derived from an EMBL/GenBank/DDBJ whole genome shotgun (WGS) entry which is preliminary data.</text>
</comment>
<feature type="compositionally biased region" description="Low complexity" evidence="1">
    <location>
        <begin position="86"/>
        <end position="100"/>
    </location>
</feature>
<feature type="region of interest" description="Disordered" evidence="1">
    <location>
        <begin position="85"/>
        <end position="191"/>
    </location>
</feature>
<reference evidence="3 4" key="1">
    <citation type="journal article" date="2024" name="BMC Genomics">
        <title>De novo assembly and annotation of Popillia japonica's genome with initial clues to its potential as an invasive pest.</title>
        <authorList>
            <person name="Cucini C."/>
            <person name="Boschi S."/>
            <person name="Funari R."/>
            <person name="Cardaioli E."/>
            <person name="Iannotti N."/>
            <person name="Marturano G."/>
            <person name="Paoli F."/>
            <person name="Bruttini M."/>
            <person name="Carapelli A."/>
            <person name="Frati F."/>
            <person name="Nardi F."/>
        </authorList>
    </citation>
    <scope>NUCLEOTIDE SEQUENCE [LARGE SCALE GENOMIC DNA]</scope>
    <source>
        <strain evidence="3">DMR45628</strain>
    </source>
</reference>
<dbReference type="AlphaFoldDB" id="A0AAW1NIS5"/>
<dbReference type="Proteomes" id="UP001458880">
    <property type="component" value="Unassembled WGS sequence"/>
</dbReference>
<evidence type="ECO:0000313" key="4">
    <source>
        <dbReference type="Proteomes" id="UP001458880"/>
    </source>
</evidence>
<feature type="compositionally biased region" description="Basic residues" evidence="1">
    <location>
        <begin position="160"/>
        <end position="171"/>
    </location>
</feature>
<keyword evidence="2" id="KW-0732">Signal</keyword>
<evidence type="ECO:0000256" key="2">
    <source>
        <dbReference type="SAM" id="SignalP"/>
    </source>
</evidence>
<evidence type="ECO:0000313" key="3">
    <source>
        <dbReference type="EMBL" id="KAK9758567.1"/>
    </source>
</evidence>
<evidence type="ECO:0000256" key="1">
    <source>
        <dbReference type="SAM" id="MobiDB-lite"/>
    </source>
</evidence>
<keyword evidence="4" id="KW-1185">Reference proteome</keyword>
<dbReference type="EMBL" id="JASPKY010000003">
    <property type="protein sequence ID" value="KAK9758567.1"/>
    <property type="molecule type" value="Genomic_DNA"/>
</dbReference>
<organism evidence="3 4">
    <name type="scientific">Popillia japonica</name>
    <name type="common">Japanese beetle</name>
    <dbReference type="NCBI Taxonomy" id="7064"/>
    <lineage>
        <taxon>Eukaryota</taxon>
        <taxon>Metazoa</taxon>
        <taxon>Ecdysozoa</taxon>
        <taxon>Arthropoda</taxon>
        <taxon>Hexapoda</taxon>
        <taxon>Insecta</taxon>
        <taxon>Pterygota</taxon>
        <taxon>Neoptera</taxon>
        <taxon>Endopterygota</taxon>
        <taxon>Coleoptera</taxon>
        <taxon>Polyphaga</taxon>
        <taxon>Scarabaeiformia</taxon>
        <taxon>Scarabaeidae</taxon>
        <taxon>Rutelinae</taxon>
        <taxon>Popillia</taxon>
    </lineage>
</organism>
<protein>
    <submittedName>
        <fullName evidence="3">Uncharacterized protein</fullName>
    </submittedName>
</protein>
<sequence length="315" mass="35940">MKCGIVFGFFTVFICFSCSDQFQVTRNEGPSIYSLIQQQSQLKDVSKREAQSISSTTIRNIAVQYNRSNDAVNVSKLKKKKKLEATTINNNNNKNITQTTAEEFEDNQDKDKDHSNIEIIPKKSGETDDEKTAIKRNPKDDVQRYEENESDKDDIETTHKRPFLRKPKMKPKLFNSPDTLGESKPGKPAILPRKLLGNNPCTTPTIKKQLDGVKERITKIIERMDQANFNCATLNTEIDLVRTSLQQILNKIPEAPKHREANRAKFLDNIRERHAKIHARFGKLEMIKPNKSVLVGNKEIISGRDTRRSTLDSGN</sequence>
<name>A0AAW1NIS5_POPJA</name>
<feature type="signal peptide" evidence="2">
    <location>
        <begin position="1"/>
        <end position="19"/>
    </location>
</feature>
<feature type="chain" id="PRO_5043463742" evidence="2">
    <location>
        <begin position="20"/>
        <end position="315"/>
    </location>
</feature>
<proteinExistence type="predicted"/>
<accession>A0AAW1NIS5</accession>